<gene>
    <name evidence="5" type="ORF">GS4_34_00200</name>
</gene>
<name>M0QPM0_9ACTN</name>
<dbReference type="SUPFAM" id="SSF51735">
    <property type="entry name" value="NAD(P)-binding Rossmann-fold domains"/>
    <property type="match status" value="1"/>
</dbReference>
<dbReference type="NCBIfam" id="TIGR03971">
    <property type="entry name" value="SDR_subfam_1"/>
    <property type="match status" value="1"/>
</dbReference>
<dbReference type="Gene3D" id="3.40.50.720">
    <property type="entry name" value="NAD(P)-binding Rossmann-like Domain"/>
    <property type="match status" value="1"/>
</dbReference>
<proteinExistence type="inferred from homology"/>
<evidence type="ECO:0000256" key="3">
    <source>
        <dbReference type="ARBA" id="ARBA00023027"/>
    </source>
</evidence>
<comment type="similarity">
    <text evidence="1 4">Belongs to the short-chain dehydrogenases/reductases (SDR) family.</text>
</comment>
<keyword evidence="2" id="KW-0560">Oxidoreductase</keyword>
<comment type="caution">
    <text evidence="5">The sequence shown here is derived from an EMBL/GenBank/DDBJ whole genome shotgun (WGS) entry which is preliminary data.</text>
</comment>
<sequence>MTIAEVPEASGPGVPTGSTARRFEGRVAFVTGAARGQGRAMAVRLAAEGADIIAVDICADMPTTGYAGSRPEDLAETVRMVEACGRRIIASEADIRDFDALDDAVARGVDDLGRLDVVIANAGITTSAPAWEISLENWEESISVNLTGAFYTAKVAIPVLLDQRAGGSIVFVSSVAGLRGLPLMADYVSAKHGVTGLAKALANELAPHRIRVNSIHPFGVETGLKVTELHPQLEARPDLGLYFMGTLPDRISQADDIAAATAWLASDEARHVTGIQLPVDLGRTNR</sequence>
<evidence type="ECO:0000313" key="6">
    <source>
        <dbReference type="Proteomes" id="UP000011666"/>
    </source>
</evidence>
<dbReference type="PANTHER" id="PTHR24321">
    <property type="entry name" value="DEHYDROGENASES, SHORT CHAIN"/>
    <property type="match status" value="1"/>
</dbReference>
<evidence type="ECO:0000256" key="1">
    <source>
        <dbReference type="ARBA" id="ARBA00006484"/>
    </source>
</evidence>
<reference evidence="5 6" key="1">
    <citation type="submission" date="2013-01" db="EMBL/GenBank/DDBJ databases">
        <title>Whole genome shotgun sequence of Gordonia soli NBRC 108243.</title>
        <authorList>
            <person name="Isaki-Nakamura S."/>
            <person name="Hosoyama A."/>
            <person name="Tsuchikane K."/>
            <person name="Ando Y."/>
            <person name="Baba S."/>
            <person name="Ohji S."/>
            <person name="Hamada M."/>
            <person name="Tamura T."/>
            <person name="Yamazoe A."/>
            <person name="Yamazaki S."/>
            <person name="Fujita N."/>
        </authorList>
    </citation>
    <scope>NUCLEOTIDE SEQUENCE [LARGE SCALE GENOMIC DNA]</scope>
    <source>
        <strain evidence="5 6">NBRC 108243</strain>
    </source>
</reference>
<dbReference type="eggNOG" id="COG1028">
    <property type="taxonomic scope" value="Bacteria"/>
</dbReference>
<dbReference type="OrthoDB" id="5173603at2"/>
<dbReference type="CDD" id="cd05233">
    <property type="entry name" value="SDR_c"/>
    <property type="match status" value="1"/>
</dbReference>
<dbReference type="Proteomes" id="UP000011666">
    <property type="component" value="Unassembled WGS sequence"/>
</dbReference>
<dbReference type="EMBL" id="BANX01000034">
    <property type="protein sequence ID" value="GAC70334.1"/>
    <property type="molecule type" value="Genomic_DNA"/>
</dbReference>
<keyword evidence="6" id="KW-1185">Reference proteome</keyword>
<dbReference type="InterPro" id="IPR036291">
    <property type="entry name" value="NAD(P)-bd_dom_sf"/>
</dbReference>
<dbReference type="InterPro" id="IPR002347">
    <property type="entry name" value="SDR_fam"/>
</dbReference>
<evidence type="ECO:0000313" key="5">
    <source>
        <dbReference type="EMBL" id="GAC70334.1"/>
    </source>
</evidence>
<accession>M0QPM0</accession>
<dbReference type="PROSITE" id="PS00061">
    <property type="entry name" value="ADH_SHORT"/>
    <property type="match status" value="1"/>
</dbReference>
<dbReference type="Pfam" id="PF00106">
    <property type="entry name" value="adh_short"/>
    <property type="match status" value="1"/>
</dbReference>
<dbReference type="InterPro" id="IPR020904">
    <property type="entry name" value="Sc_DH/Rdtase_CS"/>
</dbReference>
<dbReference type="PRINTS" id="PR00081">
    <property type="entry name" value="GDHRDH"/>
</dbReference>
<dbReference type="RefSeq" id="WP_007624270.1">
    <property type="nucleotide sequence ID" value="NZ_BANX01000034.1"/>
</dbReference>
<organism evidence="5 6">
    <name type="scientific">Gordonia soli NBRC 108243</name>
    <dbReference type="NCBI Taxonomy" id="1223545"/>
    <lineage>
        <taxon>Bacteria</taxon>
        <taxon>Bacillati</taxon>
        <taxon>Actinomycetota</taxon>
        <taxon>Actinomycetes</taxon>
        <taxon>Mycobacteriales</taxon>
        <taxon>Gordoniaceae</taxon>
        <taxon>Gordonia</taxon>
    </lineage>
</organism>
<dbReference type="GO" id="GO:0016491">
    <property type="term" value="F:oxidoreductase activity"/>
    <property type="evidence" value="ECO:0007669"/>
    <property type="project" value="UniProtKB-KW"/>
</dbReference>
<dbReference type="AlphaFoldDB" id="M0QPM0"/>
<dbReference type="STRING" id="1223545.GS4_34_00200"/>
<evidence type="ECO:0000256" key="4">
    <source>
        <dbReference type="RuleBase" id="RU000363"/>
    </source>
</evidence>
<dbReference type="FunFam" id="3.40.50.720:FF:000084">
    <property type="entry name" value="Short-chain dehydrogenase reductase"/>
    <property type="match status" value="1"/>
</dbReference>
<evidence type="ECO:0000256" key="2">
    <source>
        <dbReference type="ARBA" id="ARBA00023002"/>
    </source>
</evidence>
<dbReference type="PANTHER" id="PTHR24321:SF8">
    <property type="entry name" value="ESTRADIOL 17-BETA-DEHYDROGENASE 8-RELATED"/>
    <property type="match status" value="1"/>
</dbReference>
<dbReference type="InterPro" id="IPR023985">
    <property type="entry name" value="SDR_subfam_1"/>
</dbReference>
<dbReference type="NCBIfam" id="NF009467">
    <property type="entry name" value="PRK12826.1-3"/>
    <property type="match status" value="1"/>
</dbReference>
<keyword evidence="3" id="KW-0520">NAD</keyword>
<protein>
    <submittedName>
        <fullName evidence="5">Putative oxidoreductase</fullName>
    </submittedName>
</protein>
<dbReference type="PRINTS" id="PR00080">
    <property type="entry name" value="SDRFAMILY"/>
</dbReference>